<dbReference type="AlphaFoldDB" id="A0A452I3F3"/>
<evidence type="ECO:0008006" key="6">
    <source>
        <dbReference type="Google" id="ProtNLM"/>
    </source>
</evidence>
<dbReference type="PANTHER" id="PTHR44279">
    <property type="entry name" value="HYDROXYSTEROID (11-BETA) DEHYDROGENASE 1-LIKE B-RELATED"/>
    <property type="match status" value="1"/>
</dbReference>
<organism evidence="4 5">
    <name type="scientific">Gopherus agassizii</name>
    <name type="common">Agassiz's desert tortoise</name>
    <dbReference type="NCBI Taxonomy" id="38772"/>
    <lineage>
        <taxon>Eukaryota</taxon>
        <taxon>Metazoa</taxon>
        <taxon>Chordata</taxon>
        <taxon>Craniata</taxon>
        <taxon>Vertebrata</taxon>
        <taxon>Euteleostomi</taxon>
        <taxon>Archelosauria</taxon>
        <taxon>Testudinata</taxon>
        <taxon>Testudines</taxon>
        <taxon>Cryptodira</taxon>
        <taxon>Durocryptodira</taxon>
        <taxon>Testudinoidea</taxon>
        <taxon>Testudinidae</taxon>
        <taxon>Gopherus</taxon>
    </lineage>
</organism>
<dbReference type="Proteomes" id="UP000291020">
    <property type="component" value="Unassembled WGS sequence"/>
</dbReference>
<keyword evidence="5" id="KW-1185">Reference proteome</keyword>
<feature type="transmembrane region" description="Helical" evidence="3">
    <location>
        <begin position="12"/>
        <end position="32"/>
    </location>
</feature>
<reference evidence="5" key="1">
    <citation type="journal article" date="2017" name="PLoS ONE">
        <title>The Agassiz's desert tortoise genome provides a resource for the conservation of a threatened species.</title>
        <authorList>
            <person name="Tollis M."/>
            <person name="DeNardo D.F."/>
            <person name="Cornelius J.A."/>
            <person name="Dolby G.A."/>
            <person name="Edwards T."/>
            <person name="Henen B.T."/>
            <person name="Karl A.E."/>
            <person name="Murphy R.W."/>
            <person name="Kusumi K."/>
        </authorList>
    </citation>
    <scope>NUCLEOTIDE SEQUENCE [LARGE SCALE GENOMIC DNA]</scope>
</reference>
<reference evidence="4" key="3">
    <citation type="submission" date="2025-09" db="UniProtKB">
        <authorList>
            <consortium name="Ensembl"/>
        </authorList>
    </citation>
    <scope>IDENTIFICATION</scope>
</reference>
<keyword evidence="3" id="KW-0812">Transmembrane</keyword>
<dbReference type="InterPro" id="IPR020904">
    <property type="entry name" value="Sc_DH/Rdtase_CS"/>
</dbReference>
<evidence type="ECO:0000313" key="4">
    <source>
        <dbReference type="Ensembl" id="ENSGAGP00000022053.1"/>
    </source>
</evidence>
<keyword evidence="3" id="KW-1133">Transmembrane helix</keyword>
<accession>A0A452I3F3</accession>
<dbReference type="GO" id="GO:0016491">
    <property type="term" value="F:oxidoreductase activity"/>
    <property type="evidence" value="ECO:0007669"/>
    <property type="project" value="UniProtKB-KW"/>
</dbReference>
<dbReference type="PROSITE" id="PS00061">
    <property type="entry name" value="ADH_SHORT"/>
    <property type="match status" value="1"/>
</dbReference>
<proteinExistence type="inferred from homology"/>
<dbReference type="InterPro" id="IPR051253">
    <property type="entry name" value="11-beta-HSD"/>
</dbReference>
<dbReference type="SUPFAM" id="SSF51735">
    <property type="entry name" value="NAD(P)-binding Rossmann-fold domains"/>
    <property type="match status" value="1"/>
</dbReference>
<dbReference type="Ensembl" id="ENSGAGT00000025127.1">
    <property type="protein sequence ID" value="ENSGAGP00000022053.1"/>
    <property type="gene ID" value="ENSGAGG00000016065.1"/>
</dbReference>
<evidence type="ECO:0000256" key="3">
    <source>
        <dbReference type="SAM" id="Phobius"/>
    </source>
</evidence>
<dbReference type="PRINTS" id="PR00081">
    <property type="entry name" value="GDHRDH"/>
</dbReference>
<comment type="similarity">
    <text evidence="1">Belongs to the short-chain dehydrogenases/reductases (SDR) family.</text>
</comment>
<dbReference type="InterPro" id="IPR002347">
    <property type="entry name" value="SDR_fam"/>
</dbReference>
<sequence length="285" mass="31916">MIHSSIYHRADTMAAIRLLLSLLTGLCAYYFYSQETLSPFKPPEMVRGKRVLVTGSSTGIGEQIAYEFARMGAHLLLTARREKQLKEVRPQKKQPKEGGEMEHLGGLDYLVLNHVGGSGRFGPFQGDMAAVTSSMTVNFLSYVQLTVSAMTMLQESQGSIIVISSLSGKEAPFTLSYSAAKFALEGFYSSLRRELRLREISLSVTVAVLGYIDTDNALKIIGDKITMQANPKEECAREVVRAGVLRHREVIYPYWSLKPLLLLKEWMPGLMERMLDKFLILENIL</sequence>
<keyword evidence="2" id="KW-0560">Oxidoreductase</keyword>
<evidence type="ECO:0000256" key="2">
    <source>
        <dbReference type="ARBA" id="ARBA00023002"/>
    </source>
</evidence>
<dbReference type="PANTHER" id="PTHR44279:SF5">
    <property type="entry name" value="HYDROXYSTEROID 11-BETA-DEHYDROGENASE 1-LIKE PROTEIN B"/>
    <property type="match status" value="1"/>
</dbReference>
<name>A0A452I3F3_9SAUR</name>
<dbReference type="Gene3D" id="3.40.50.720">
    <property type="entry name" value="NAD(P)-binding Rossmann-like Domain"/>
    <property type="match status" value="2"/>
</dbReference>
<evidence type="ECO:0000256" key="1">
    <source>
        <dbReference type="ARBA" id="ARBA00006484"/>
    </source>
</evidence>
<protein>
    <recommendedName>
        <fullName evidence="6">Hydroxysteroid 11-beta dehydrogenase 1 like</fullName>
    </recommendedName>
</protein>
<reference evidence="4" key="2">
    <citation type="submission" date="2025-08" db="UniProtKB">
        <authorList>
            <consortium name="Ensembl"/>
        </authorList>
    </citation>
    <scope>IDENTIFICATION</scope>
</reference>
<dbReference type="InterPro" id="IPR036291">
    <property type="entry name" value="NAD(P)-bd_dom_sf"/>
</dbReference>
<dbReference type="Pfam" id="PF00106">
    <property type="entry name" value="adh_short"/>
    <property type="match status" value="2"/>
</dbReference>
<evidence type="ECO:0000313" key="5">
    <source>
        <dbReference type="Proteomes" id="UP000291020"/>
    </source>
</evidence>
<keyword evidence="3" id="KW-0472">Membrane</keyword>